<keyword evidence="1" id="KW-0472">Membrane</keyword>
<dbReference type="Proteomes" id="UP001177769">
    <property type="component" value="Chromosome"/>
</dbReference>
<evidence type="ECO:0000313" key="2">
    <source>
        <dbReference type="EMBL" id="WIT13585.1"/>
    </source>
</evidence>
<keyword evidence="1" id="KW-0812">Transmembrane</keyword>
<evidence type="ECO:0000256" key="1">
    <source>
        <dbReference type="SAM" id="Phobius"/>
    </source>
</evidence>
<sequence>MNKWIGGALALAALIVGGLLFDWKGVILALSAVMFWLLMQFTRLMRVMRIANSSPVGHVDSAVMLNARLRPGMKLMELIPLTRSLGHKVPGRPDTYVWTDAGGVAVEVEFKQGACSRWQLLRPEEAAALSAPNGDASR</sequence>
<feature type="transmembrane region" description="Helical" evidence="1">
    <location>
        <begin position="6"/>
        <end position="39"/>
    </location>
</feature>
<keyword evidence="3" id="KW-1185">Reference proteome</keyword>
<evidence type="ECO:0000313" key="3">
    <source>
        <dbReference type="Proteomes" id="UP001177769"/>
    </source>
</evidence>
<dbReference type="RefSeq" id="WP_285234703.1">
    <property type="nucleotide sequence ID" value="NZ_CP116346.1"/>
</dbReference>
<dbReference type="EMBL" id="CP116346">
    <property type="protein sequence ID" value="WIT13585.1"/>
    <property type="molecule type" value="Genomic_DNA"/>
</dbReference>
<proteinExistence type="predicted"/>
<gene>
    <name evidence="2" type="ORF">PFX98_08200</name>
</gene>
<organism evidence="2 3">
    <name type="scientific">Paucibacter sediminis</name>
    <dbReference type="NCBI Taxonomy" id="3019553"/>
    <lineage>
        <taxon>Bacteria</taxon>
        <taxon>Pseudomonadati</taxon>
        <taxon>Pseudomonadota</taxon>
        <taxon>Betaproteobacteria</taxon>
        <taxon>Burkholderiales</taxon>
        <taxon>Sphaerotilaceae</taxon>
        <taxon>Roseateles</taxon>
    </lineage>
</organism>
<reference evidence="2" key="1">
    <citation type="submission" date="2023-01" db="EMBL/GenBank/DDBJ databases">
        <title>Whole genome sequence of Paucibacter sp. S2-9 isolated from pond sediment.</title>
        <authorList>
            <person name="Jung J.Y."/>
        </authorList>
    </citation>
    <scope>NUCLEOTIDE SEQUENCE</scope>
    <source>
        <strain evidence="2">S2-9</strain>
    </source>
</reference>
<dbReference type="KEGG" id="pais:PFX98_08200"/>
<evidence type="ECO:0008006" key="4">
    <source>
        <dbReference type="Google" id="ProtNLM"/>
    </source>
</evidence>
<dbReference type="AlphaFoldDB" id="A0AA95NG29"/>
<accession>A0AA95NG29</accession>
<name>A0AA95NG29_9BURK</name>
<keyword evidence="1" id="KW-1133">Transmembrane helix</keyword>
<protein>
    <recommendedName>
        <fullName evidence="4">Glycerate kinase</fullName>
    </recommendedName>
</protein>